<name>A0A063KL82_9GAMM</name>
<comment type="caution">
    <text evidence="2">The sequence shown here is derived from an EMBL/GenBank/DDBJ whole genome shotgun (WGS) entry which is preliminary data.</text>
</comment>
<dbReference type="EMBL" id="SEUK01000050">
    <property type="protein sequence ID" value="KAA1159757.1"/>
    <property type="molecule type" value="Genomic_DNA"/>
</dbReference>
<sequence>MSDIEIESQLVNFVEKVRVSEVIWALGAEDNGFVVCDSNQFDETDVLLLWESEEAAKAQCKEEWKDYSPVEINLDEFLDAWVEDLSEDNALVGINWNDDQVCVEIEPVGLARALSE</sequence>
<organism evidence="2 6">
    <name type="scientific">Pseudoalteromonas fuliginea</name>
    <dbReference type="NCBI Taxonomy" id="1872678"/>
    <lineage>
        <taxon>Bacteria</taxon>
        <taxon>Pseudomonadati</taxon>
        <taxon>Pseudomonadota</taxon>
        <taxon>Gammaproteobacteria</taxon>
        <taxon>Alteromonadales</taxon>
        <taxon>Pseudoalteromonadaceae</taxon>
        <taxon>Pseudoalteromonas</taxon>
    </lineage>
</organism>
<dbReference type="OrthoDB" id="5916942at2"/>
<dbReference type="AlphaFoldDB" id="A0A063KL82"/>
<dbReference type="RefSeq" id="WP_007376962.1">
    <property type="nucleotide sequence ID" value="NZ_JBBMQV010000003.1"/>
</dbReference>
<keyword evidence="5" id="KW-1185">Reference proteome</keyword>
<evidence type="ECO:0000313" key="5">
    <source>
        <dbReference type="Proteomes" id="UP000322915"/>
    </source>
</evidence>
<dbReference type="EMBL" id="JJNZ01000031">
    <property type="protein sequence ID" value="KDC50848.1"/>
    <property type="molecule type" value="Genomic_DNA"/>
</dbReference>
<dbReference type="EMBL" id="SEUJ01000075">
    <property type="protein sequence ID" value="KAA1152207.1"/>
    <property type="molecule type" value="Genomic_DNA"/>
</dbReference>
<dbReference type="Proteomes" id="UP000324162">
    <property type="component" value="Unassembled WGS sequence"/>
</dbReference>
<reference evidence="5 6" key="2">
    <citation type="submission" date="2019-01" db="EMBL/GenBank/DDBJ databases">
        <title>Genome sequences of marine Pseudoalteromonas species.</title>
        <authorList>
            <person name="Boraston A.B."/>
            <person name="Hehemann J.-H."/>
            <person name="Vickers C.J."/>
            <person name="Salama-Alber O."/>
            <person name="Abe K."/>
            <person name="Hettle A.J."/>
        </authorList>
    </citation>
    <scope>NUCLEOTIDE SEQUENCE [LARGE SCALE GENOMIC DNA]</scope>
    <source>
        <strain evidence="2 6">PS42</strain>
        <strain evidence="1 5">PS47</strain>
    </source>
</reference>
<evidence type="ECO:0000313" key="4">
    <source>
        <dbReference type="Proteomes" id="UP000027154"/>
    </source>
</evidence>
<dbReference type="Proteomes" id="UP000322915">
    <property type="component" value="Unassembled WGS sequence"/>
</dbReference>
<dbReference type="Proteomes" id="UP000027154">
    <property type="component" value="Unassembled WGS sequence"/>
</dbReference>
<dbReference type="Pfam" id="PF11042">
    <property type="entry name" value="DUF2750"/>
    <property type="match status" value="1"/>
</dbReference>
<proteinExistence type="predicted"/>
<evidence type="ECO:0000313" key="3">
    <source>
        <dbReference type="EMBL" id="KDC50848.1"/>
    </source>
</evidence>
<protein>
    <submittedName>
        <fullName evidence="2">DUF2750 domain-containing protein</fullName>
    </submittedName>
</protein>
<accession>A0A063KL82</accession>
<reference evidence="3 4" key="1">
    <citation type="submission" date="2014-04" db="EMBL/GenBank/DDBJ databases">
        <title>Pseudoalteromonas galatheae sp. nov., isolated from a deep-sea polychaete near Canal Concepcion, Chile.</title>
        <authorList>
            <person name="Machado H.R."/>
            <person name="Gram L."/>
            <person name="Vynne N.G."/>
        </authorList>
    </citation>
    <scope>NUCLEOTIDE SEQUENCE [LARGE SCALE GENOMIC DNA]</scope>
    <source>
        <strain evidence="3 4">KMM216</strain>
    </source>
</reference>
<dbReference type="InterPro" id="IPR021284">
    <property type="entry name" value="DUF2750"/>
</dbReference>
<evidence type="ECO:0000313" key="6">
    <source>
        <dbReference type="Proteomes" id="UP000324162"/>
    </source>
</evidence>
<evidence type="ECO:0000313" key="2">
    <source>
        <dbReference type="EMBL" id="KAA1159757.1"/>
    </source>
</evidence>
<evidence type="ECO:0000313" key="1">
    <source>
        <dbReference type="EMBL" id="KAA1152207.1"/>
    </source>
</evidence>
<gene>
    <name evidence="3" type="ORF">DC53_11045</name>
    <name evidence="2" type="ORF">EU508_11515</name>
    <name evidence="1" type="ORF">EU509_15570</name>
</gene>